<protein>
    <submittedName>
        <fullName evidence="2">TraB/GumN family protein</fullName>
    </submittedName>
</protein>
<gene>
    <name evidence="2" type="ORF">CHR53_11535</name>
</gene>
<evidence type="ECO:0000313" key="2">
    <source>
        <dbReference type="EMBL" id="AZU61860.1"/>
    </source>
</evidence>
<sequence>MKRFVILLVSLITSASLVGCSSVNQAKEKPQLHVKWPFYKISKGNQYMYLLGTIHIGKEEMYPFPKQIKEALKDSQYLVTETDGEGIDRGDYQKSIDDKVFLLENGKKLNDYLSKDSQAYLMERAKEYDVDYQSLQDYKLWYVVSQFLNAETADLSIEYGVDHQISQLANNYYVNDKFLETPKEHFEIIQQAYPEKEADQLIKEIPPIKEAKQQLLQLFDDFVQGKIPSAEDTPITDFEKRQNQIIVVDRNKRWMKKFETYLKSGDVYFAAVGAGHLEGKDGLLTYFNENGYVVEKVIK</sequence>
<dbReference type="PANTHER" id="PTHR40590:SF1">
    <property type="entry name" value="CYTOPLASMIC PROTEIN"/>
    <property type="match status" value="1"/>
</dbReference>
<organism evidence="2 3">
    <name type="scientific">Neobacillus mesonae</name>
    <dbReference type="NCBI Taxonomy" id="1193713"/>
    <lineage>
        <taxon>Bacteria</taxon>
        <taxon>Bacillati</taxon>
        <taxon>Bacillota</taxon>
        <taxon>Bacilli</taxon>
        <taxon>Bacillales</taxon>
        <taxon>Bacillaceae</taxon>
        <taxon>Neobacillus</taxon>
    </lineage>
</organism>
<evidence type="ECO:0000256" key="1">
    <source>
        <dbReference type="SAM" id="SignalP"/>
    </source>
</evidence>
<accession>A0A3Q9QW45</accession>
<proteinExistence type="predicted"/>
<dbReference type="InterPro" id="IPR047111">
    <property type="entry name" value="YbaP-like"/>
</dbReference>
<keyword evidence="3" id="KW-1185">Reference proteome</keyword>
<dbReference type="RefSeq" id="WP_066397518.1">
    <property type="nucleotide sequence ID" value="NZ_CP022572.1"/>
</dbReference>
<reference evidence="2 3" key="1">
    <citation type="submission" date="2017-07" db="EMBL/GenBank/DDBJ databases">
        <title>The complete genome sequence of Bacillus mesonae strain H20-5, an efficient strain improving plant abiotic stress resistance.</title>
        <authorList>
            <person name="Kim S.Y."/>
            <person name="Song H."/>
            <person name="Sang M.K."/>
            <person name="Weon H.-Y."/>
            <person name="Song J."/>
        </authorList>
    </citation>
    <scope>NUCLEOTIDE SEQUENCE [LARGE SCALE GENOMIC DNA]</scope>
    <source>
        <strain evidence="2 3">H20-5</strain>
    </source>
</reference>
<dbReference type="CDD" id="cd14789">
    <property type="entry name" value="Tiki"/>
    <property type="match status" value="1"/>
</dbReference>
<dbReference type="InterPro" id="IPR002816">
    <property type="entry name" value="TraB/PrgY/GumN_fam"/>
</dbReference>
<dbReference type="OrthoDB" id="357294at2"/>
<dbReference type="PANTHER" id="PTHR40590">
    <property type="entry name" value="CYTOPLASMIC PROTEIN-RELATED"/>
    <property type="match status" value="1"/>
</dbReference>
<dbReference type="EMBL" id="CP022572">
    <property type="protein sequence ID" value="AZU61860.1"/>
    <property type="molecule type" value="Genomic_DNA"/>
</dbReference>
<dbReference type="KEGG" id="nmk:CHR53_11535"/>
<keyword evidence="1" id="KW-0732">Signal</keyword>
<dbReference type="Proteomes" id="UP000282892">
    <property type="component" value="Chromosome"/>
</dbReference>
<dbReference type="AlphaFoldDB" id="A0A3Q9QW45"/>
<dbReference type="PROSITE" id="PS51257">
    <property type="entry name" value="PROKAR_LIPOPROTEIN"/>
    <property type="match status" value="1"/>
</dbReference>
<name>A0A3Q9QW45_9BACI</name>
<feature type="chain" id="PRO_5018544510" evidence="1">
    <location>
        <begin position="27"/>
        <end position="299"/>
    </location>
</feature>
<dbReference type="Pfam" id="PF01963">
    <property type="entry name" value="TraB_PrgY_gumN"/>
    <property type="match status" value="1"/>
</dbReference>
<evidence type="ECO:0000313" key="3">
    <source>
        <dbReference type="Proteomes" id="UP000282892"/>
    </source>
</evidence>
<feature type="signal peptide" evidence="1">
    <location>
        <begin position="1"/>
        <end position="26"/>
    </location>
</feature>